<keyword evidence="1" id="KW-0732">Signal</keyword>
<sequence length="223" mass="22679">MKIIRKAVVVAACLMAAGAANAQLGGLGSMLSGGKPSASGGDISADVNTFVSKSAALSELTTRSVSAITAAFQSDQEIESQRSKLADINKITDPAEKAAKYAELYKSTQAAGQALLDSGEMEKRIGTLSADKKKQIGNALVNFGIGSLQAVDLTRTGQSLVAKAGANPMDLPKIVPVKNSLPLLGKVASDSGSFIVGVAKLAKGADISVPKVTASSTPVKSDF</sequence>
<comment type="caution">
    <text evidence="2">The sequence shown here is derived from an EMBL/GenBank/DDBJ whole genome shotgun (WGS) entry which is preliminary data.</text>
</comment>
<feature type="signal peptide" evidence="1">
    <location>
        <begin position="1"/>
        <end position="22"/>
    </location>
</feature>
<reference evidence="2" key="3">
    <citation type="submission" date="2024-09" db="EMBL/GenBank/DDBJ databases">
        <authorList>
            <person name="Sun Q."/>
            <person name="Mori K."/>
        </authorList>
    </citation>
    <scope>NUCLEOTIDE SEQUENCE</scope>
    <source>
        <strain evidence="2">CCM 7480</strain>
    </source>
</reference>
<evidence type="ECO:0000256" key="1">
    <source>
        <dbReference type="SAM" id="SignalP"/>
    </source>
</evidence>
<evidence type="ECO:0000313" key="4">
    <source>
        <dbReference type="Proteomes" id="UP001595665"/>
    </source>
</evidence>
<evidence type="ECO:0000313" key="3">
    <source>
        <dbReference type="EMBL" id="MFC3461556.1"/>
    </source>
</evidence>
<feature type="chain" id="PRO_5045033193" description="DUF4142 domain-containing protein" evidence="1">
    <location>
        <begin position="23"/>
        <end position="223"/>
    </location>
</feature>
<dbReference type="Proteomes" id="UP001595665">
    <property type="component" value="Unassembled WGS sequence"/>
</dbReference>
<accession>A0ABV7PUA2</accession>
<gene>
    <name evidence="2" type="ORF">ACFOPH_24900</name>
    <name evidence="3" type="ORF">ACFOPH_25465</name>
</gene>
<dbReference type="RefSeq" id="WP_379738045.1">
    <property type="nucleotide sequence ID" value="NZ_JBHRVV010000002.1"/>
</dbReference>
<reference evidence="2" key="1">
    <citation type="journal article" date="2014" name="Int. J. Syst. Evol. Microbiol.">
        <title>Complete genome of a new Firmicutes species belonging to the dominant human colonic microbiota ('Ruminococcus bicirculans') reveals two chromosomes and a selective capacity to utilize plant glucans.</title>
        <authorList>
            <consortium name="NISC Comparative Sequencing Program"/>
            <person name="Wegmann U."/>
            <person name="Louis P."/>
            <person name="Goesmann A."/>
            <person name="Henrissat B."/>
            <person name="Duncan S.H."/>
            <person name="Flint H.J."/>
        </authorList>
    </citation>
    <scope>NUCLEOTIDE SEQUENCE</scope>
    <source>
        <strain evidence="2">CCM 7480</strain>
    </source>
</reference>
<keyword evidence="4" id="KW-1185">Reference proteome</keyword>
<evidence type="ECO:0000313" key="2">
    <source>
        <dbReference type="EMBL" id="MFC3461452.1"/>
    </source>
</evidence>
<organism evidence="2 4">
    <name type="scientific">Massilia haematophila</name>
    <dbReference type="NCBI Taxonomy" id="457923"/>
    <lineage>
        <taxon>Bacteria</taxon>
        <taxon>Pseudomonadati</taxon>
        <taxon>Pseudomonadota</taxon>
        <taxon>Betaproteobacteria</taxon>
        <taxon>Burkholderiales</taxon>
        <taxon>Oxalobacteraceae</taxon>
        <taxon>Telluria group</taxon>
        <taxon>Massilia</taxon>
    </lineage>
</organism>
<proteinExistence type="predicted"/>
<dbReference type="EMBL" id="JBHRVV010000002">
    <property type="protein sequence ID" value="MFC3461556.1"/>
    <property type="molecule type" value="Genomic_DNA"/>
</dbReference>
<dbReference type="EMBL" id="JBHRVV010000002">
    <property type="protein sequence ID" value="MFC3461452.1"/>
    <property type="molecule type" value="Genomic_DNA"/>
</dbReference>
<evidence type="ECO:0008006" key="5">
    <source>
        <dbReference type="Google" id="ProtNLM"/>
    </source>
</evidence>
<name>A0ABV7PUA2_9BURK</name>
<protein>
    <recommendedName>
        <fullName evidence="5">DUF4142 domain-containing protein</fullName>
    </recommendedName>
</protein>
<reference evidence="4" key="2">
    <citation type="journal article" date="2019" name="Int. J. Syst. Evol. Microbiol.">
        <title>The Global Catalogue of Microorganisms (GCM) 10K type strain sequencing project: providing services to taxonomists for standard genome sequencing and annotation.</title>
        <authorList>
            <consortium name="The Broad Institute Genomics Platform"/>
            <consortium name="The Broad Institute Genome Sequencing Center for Infectious Disease"/>
            <person name="Wu L."/>
            <person name="Ma J."/>
        </authorList>
    </citation>
    <scope>NUCLEOTIDE SEQUENCE [LARGE SCALE GENOMIC DNA]</scope>
    <source>
        <strain evidence="4">CCM 7480</strain>
    </source>
</reference>